<reference evidence="1" key="1">
    <citation type="submission" date="2020-11" db="EMBL/GenBank/DDBJ databases">
        <title>Carbohydrate-dependent, anaerobic sulfur respiration: A novel catabolism in halophilic archaea.</title>
        <authorList>
            <person name="Sorokin D.Y."/>
            <person name="Messina E."/>
            <person name="Smedile F."/>
            <person name="La Cono V."/>
            <person name="Hallsworth J.E."/>
            <person name="Yakimov M.M."/>
        </authorList>
    </citation>
    <scope>NUCLEOTIDE SEQUENCE</scope>
    <source>
        <strain evidence="1">AArc-S</strain>
    </source>
</reference>
<dbReference type="Proteomes" id="UP000663586">
    <property type="component" value="Chromosome"/>
</dbReference>
<organism evidence="1 2">
    <name type="scientific">Natranaeroarchaeum sulfidigenes</name>
    <dbReference type="NCBI Taxonomy" id="2784880"/>
    <lineage>
        <taxon>Archaea</taxon>
        <taxon>Methanobacteriati</taxon>
        <taxon>Methanobacteriota</taxon>
        <taxon>Stenosarchaea group</taxon>
        <taxon>Halobacteria</taxon>
        <taxon>Halobacteriales</taxon>
        <taxon>Natronoarchaeaceae</taxon>
        <taxon>Natranaeroarchaeum</taxon>
    </lineage>
</organism>
<proteinExistence type="predicted"/>
<evidence type="ECO:0000313" key="1">
    <source>
        <dbReference type="EMBL" id="QSG02984.1"/>
    </source>
</evidence>
<gene>
    <name evidence="1" type="ORF">AArcS_1774</name>
</gene>
<accession>A0A897MQY8</accession>
<dbReference type="EMBL" id="CP064786">
    <property type="protein sequence ID" value="QSG02984.1"/>
    <property type="molecule type" value="Genomic_DNA"/>
</dbReference>
<dbReference type="RefSeq" id="WP_238477053.1">
    <property type="nucleotide sequence ID" value="NZ_CP064786.1"/>
</dbReference>
<dbReference type="KEGG" id="hara:AArcS_1774"/>
<sequence>MNSATYIEQDEQWVEHGCSECEWAIFAESFPEAISAYHSHLREHHPDAWLQA</sequence>
<name>A0A897MQY8_9EURY</name>
<protein>
    <submittedName>
        <fullName evidence="1">Uncharacterized protein</fullName>
    </submittedName>
</protein>
<keyword evidence="2" id="KW-1185">Reference proteome</keyword>
<evidence type="ECO:0000313" key="2">
    <source>
        <dbReference type="Proteomes" id="UP000663586"/>
    </source>
</evidence>
<dbReference type="AlphaFoldDB" id="A0A897MQY8"/>
<dbReference type="GeneID" id="70685152"/>